<evidence type="ECO:0000256" key="1">
    <source>
        <dbReference type="SAM" id="MobiDB-lite"/>
    </source>
</evidence>
<dbReference type="AlphaFoldDB" id="A0A7Y9GM49"/>
<reference evidence="2 3" key="1">
    <citation type="submission" date="2020-07" db="EMBL/GenBank/DDBJ databases">
        <title>Sequencing the genomes of 1000 actinobacteria strains.</title>
        <authorList>
            <person name="Klenk H.-P."/>
        </authorList>
    </citation>
    <scope>NUCLEOTIDE SEQUENCE [LARGE SCALE GENOMIC DNA]</scope>
    <source>
        <strain evidence="2 3">DSM 24662</strain>
    </source>
</reference>
<protein>
    <submittedName>
        <fullName evidence="2">Uncharacterized protein</fullName>
    </submittedName>
</protein>
<dbReference type="Proteomes" id="UP000576969">
    <property type="component" value="Unassembled WGS sequence"/>
</dbReference>
<sequence>MPARVKKGKGGGTFSATISSPKDVSSVSLRLKTWDSEGASFTETVIDAIAVKDRRPGGPGHGGPGHAG</sequence>
<dbReference type="EMBL" id="JACCBV010000001">
    <property type="protein sequence ID" value="NYE19048.1"/>
    <property type="molecule type" value="Genomic_DNA"/>
</dbReference>
<feature type="region of interest" description="Disordered" evidence="1">
    <location>
        <begin position="1"/>
        <end position="22"/>
    </location>
</feature>
<accession>A0A7Y9GM49</accession>
<gene>
    <name evidence="2" type="ORF">BJ991_001076</name>
</gene>
<keyword evidence="3" id="KW-1185">Reference proteome</keyword>
<proteinExistence type="predicted"/>
<evidence type="ECO:0000313" key="2">
    <source>
        <dbReference type="EMBL" id="NYE19048.1"/>
    </source>
</evidence>
<dbReference type="RefSeq" id="WP_218852876.1">
    <property type="nucleotide sequence ID" value="NZ_JACCBV010000001.1"/>
</dbReference>
<organism evidence="2 3">
    <name type="scientific">Microbacterium immunditiarum</name>
    <dbReference type="NCBI Taxonomy" id="337480"/>
    <lineage>
        <taxon>Bacteria</taxon>
        <taxon>Bacillati</taxon>
        <taxon>Actinomycetota</taxon>
        <taxon>Actinomycetes</taxon>
        <taxon>Micrococcales</taxon>
        <taxon>Microbacteriaceae</taxon>
        <taxon>Microbacterium</taxon>
    </lineage>
</organism>
<comment type="caution">
    <text evidence="2">The sequence shown here is derived from an EMBL/GenBank/DDBJ whole genome shotgun (WGS) entry which is preliminary data.</text>
</comment>
<evidence type="ECO:0000313" key="3">
    <source>
        <dbReference type="Proteomes" id="UP000576969"/>
    </source>
</evidence>
<name>A0A7Y9GM49_9MICO</name>